<gene>
    <name evidence="4" type="ORF">CDV31_014850</name>
</gene>
<dbReference type="Proteomes" id="UP000288429">
    <property type="component" value="Unassembled WGS sequence"/>
</dbReference>
<evidence type="ECO:0000256" key="2">
    <source>
        <dbReference type="ARBA" id="ARBA00012999"/>
    </source>
</evidence>
<dbReference type="PRINTS" id="PR00071">
    <property type="entry name" value="HMGCOARDTASE"/>
</dbReference>
<dbReference type="SUPFAM" id="SSF55035">
    <property type="entry name" value="NAD-binding domain of HMG-CoA reductase"/>
    <property type="match status" value="1"/>
</dbReference>
<evidence type="ECO:0000313" key="4">
    <source>
        <dbReference type="EMBL" id="RSL93135.1"/>
    </source>
</evidence>
<dbReference type="PANTHER" id="PTHR10572:SF24">
    <property type="entry name" value="3-HYDROXY-3-METHYLGLUTARYL-COENZYME A REDUCTASE"/>
    <property type="match status" value="1"/>
</dbReference>
<dbReference type="Gene3D" id="3.90.770.10">
    <property type="entry name" value="3-hydroxy-3-methylglutaryl-coenzyme A Reductase, Chain A, domain 2"/>
    <property type="match status" value="1"/>
</dbReference>
<protein>
    <recommendedName>
        <fullName evidence="2">hydroxymethylglutaryl-CoA reductase (NADPH)</fullName>
        <ecNumber evidence="2">1.1.1.34</ecNumber>
    </recommendedName>
</protein>
<organism evidence="4 5">
    <name type="scientific">Fusarium ambrosium</name>
    <dbReference type="NCBI Taxonomy" id="131363"/>
    <lineage>
        <taxon>Eukaryota</taxon>
        <taxon>Fungi</taxon>
        <taxon>Dikarya</taxon>
        <taxon>Ascomycota</taxon>
        <taxon>Pezizomycotina</taxon>
        <taxon>Sordariomycetes</taxon>
        <taxon>Hypocreomycetidae</taxon>
        <taxon>Hypocreales</taxon>
        <taxon>Nectriaceae</taxon>
        <taxon>Fusarium</taxon>
        <taxon>Fusarium solani species complex</taxon>
    </lineage>
</organism>
<dbReference type="GO" id="GO:0015936">
    <property type="term" value="P:coenzyme A metabolic process"/>
    <property type="evidence" value="ECO:0007669"/>
    <property type="project" value="InterPro"/>
</dbReference>
<evidence type="ECO:0000256" key="3">
    <source>
        <dbReference type="ARBA" id="ARBA00023002"/>
    </source>
</evidence>
<dbReference type="PROSITE" id="PS50065">
    <property type="entry name" value="HMG_COA_REDUCTASE_4"/>
    <property type="match status" value="1"/>
</dbReference>
<name>A0A428STL2_9HYPO</name>
<accession>A0A428STL2</accession>
<dbReference type="AlphaFoldDB" id="A0A428STL2"/>
<dbReference type="InterPro" id="IPR009023">
    <property type="entry name" value="HMG_CoA_Rdtase_NAD(P)-bd_sf"/>
</dbReference>
<dbReference type="InterPro" id="IPR023074">
    <property type="entry name" value="HMG_CoA_Rdtase_cat_sf"/>
</dbReference>
<evidence type="ECO:0000313" key="5">
    <source>
        <dbReference type="Proteomes" id="UP000288429"/>
    </source>
</evidence>
<dbReference type="PROSITE" id="PS00318">
    <property type="entry name" value="HMG_COA_REDUCTASE_2"/>
    <property type="match status" value="1"/>
</dbReference>
<dbReference type="InterPro" id="IPR009029">
    <property type="entry name" value="HMG_CoA_Rdtase_sub-bd_dom_sf"/>
</dbReference>
<keyword evidence="3" id="KW-0560">Oxidoreductase</keyword>
<dbReference type="EC" id="1.1.1.34" evidence="2"/>
<proteinExistence type="inferred from homology"/>
<keyword evidence="5" id="KW-1185">Reference proteome</keyword>
<comment type="caution">
    <text evidence="4">The sequence shown here is derived from an EMBL/GenBank/DDBJ whole genome shotgun (WGS) entry which is preliminary data.</text>
</comment>
<evidence type="ECO:0000256" key="1">
    <source>
        <dbReference type="ARBA" id="ARBA00007661"/>
    </source>
</evidence>
<reference evidence="4 5" key="1">
    <citation type="submission" date="2017-06" db="EMBL/GenBank/DDBJ databases">
        <title>Cmopartive genomic analysis of Ambrosia Fusariam Clade fungi.</title>
        <authorList>
            <person name="Stajich J.E."/>
            <person name="Carrillo J."/>
            <person name="Kijimoto T."/>
            <person name="Eskalen A."/>
            <person name="O'Donnell K."/>
            <person name="Kasson M."/>
        </authorList>
    </citation>
    <scope>NUCLEOTIDE SEQUENCE [LARGE SCALE GENOMIC DNA]</scope>
    <source>
        <strain evidence="4 5">NRRL 20438</strain>
    </source>
</reference>
<dbReference type="InterPro" id="IPR023076">
    <property type="entry name" value="HMG_CoA_Rdtase_CS"/>
</dbReference>
<comment type="similarity">
    <text evidence="1">Belongs to the HMG-CoA reductase family.</text>
</comment>
<sequence length="390" mass="41326">MQRPTMTSLPHHKTNVLCSLAQSFNRAEVLQSKELHKVRVENCIGFCKVPLGIAGPLRLAGPVASLGDVYAPLATYESTLVASCSRGCKAFNASGGIHIETLDNRMSRAPVFVFDNPGRAVAFANALPKMQPAFAQWAESTSKHVRLQAMKPAIIGSQVHVLCSYSCGSAAGQNMVTKATQYACDMLRETLTDKYGIRGFLIEGQLASDKKPSWGNVKMARGVEVVAWGTISSDACQNVLGCTAEQLYLAQKTLKEGGIRNGQFGSNINTANIIAAMFIATGQDPASTAEASWSHLTSELDAGTGAISMSLYLPSLPVGTVGGGTAYPMQREALKMLQCDGDGAQQKERLAGLIAAFCLALDASTSSAIANDTFTASHMRLARGEIQASL</sequence>
<dbReference type="EMBL" id="NIZV01000356">
    <property type="protein sequence ID" value="RSL93135.1"/>
    <property type="molecule type" value="Genomic_DNA"/>
</dbReference>
<dbReference type="Gene3D" id="3.30.70.420">
    <property type="entry name" value="Hydroxymethylglutaryl-CoA reductase, class I/II, NAD/NADP-binding domain"/>
    <property type="match status" value="1"/>
</dbReference>
<dbReference type="SUPFAM" id="SSF56542">
    <property type="entry name" value="Substrate-binding domain of HMG-CoA reductase"/>
    <property type="match status" value="1"/>
</dbReference>
<dbReference type="Pfam" id="PF00368">
    <property type="entry name" value="HMG-CoA_red"/>
    <property type="match status" value="1"/>
</dbReference>
<dbReference type="PANTHER" id="PTHR10572">
    <property type="entry name" value="3-HYDROXY-3-METHYLGLUTARYL-COENZYME A REDUCTASE"/>
    <property type="match status" value="1"/>
</dbReference>
<dbReference type="GO" id="GO:0004420">
    <property type="term" value="F:hydroxymethylglutaryl-CoA reductase (NADPH) activity"/>
    <property type="evidence" value="ECO:0007669"/>
    <property type="project" value="UniProtKB-EC"/>
</dbReference>
<dbReference type="InterPro" id="IPR002202">
    <property type="entry name" value="HMG_CoA_Rdtase"/>
</dbReference>